<sequence>MTGASTPNVSTRAYPNLPNTKGVSPKMAAGKIELVIEKVLHSPALKARGDSQDQASECCKCAGCRVERGRAFGGRTGFVLEASPSAGGDDATSSSSPRPPLGDSSPEIEYNNNPSDTCKLASTRSTLLLSTRACPASNDRVGSTATLTSSPIVGLHLVQ</sequence>
<feature type="compositionally biased region" description="Polar residues" evidence="1">
    <location>
        <begin position="1"/>
        <end position="22"/>
    </location>
</feature>
<organism evidence="2 3">
    <name type="scientific">Hydnum rufescens UP504</name>
    <dbReference type="NCBI Taxonomy" id="1448309"/>
    <lineage>
        <taxon>Eukaryota</taxon>
        <taxon>Fungi</taxon>
        <taxon>Dikarya</taxon>
        <taxon>Basidiomycota</taxon>
        <taxon>Agaricomycotina</taxon>
        <taxon>Agaricomycetes</taxon>
        <taxon>Cantharellales</taxon>
        <taxon>Hydnaceae</taxon>
        <taxon>Hydnum</taxon>
    </lineage>
</organism>
<proteinExistence type="predicted"/>
<gene>
    <name evidence="2" type="ORF">BS47DRAFT_1403376</name>
</gene>
<dbReference type="EMBL" id="MU129857">
    <property type="protein sequence ID" value="KAF9502614.1"/>
    <property type="molecule type" value="Genomic_DNA"/>
</dbReference>
<evidence type="ECO:0000313" key="3">
    <source>
        <dbReference type="Proteomes" id="UP000886523"/>
    </source>
</evidence>
<feature type="compositionally biased region" description="Low complexity" evidence="1">
    <location>
        <begin position="83"/>
        <end position="96"/>
    </location>
</feature>
<accession>A0A9P6DKR6</accession>
<protein>
    <submittedName>
        <fullName evidence="2">Uncharacterized protein</fullName>
    </submittedName>
</protein>
<dbReference type="AlphaFoldDB" id="A0A9P6DKR6"/>
<evidence type="ECO:0000256" key="1">
    <source>
        <dbReference type="SAM" id="MobiDB-lite"/>
    </source>
</evidence>
<comment type="caution">
    <text evidence="2">The sequence shown here is derived from an EMBL/GenBank/DDBJ whole genome shotgun (WGS) entry which is preliminary data.</text>
</comment>
<dbReference type="Proteomes" id="UP000886523">
    <property type="component" value="Unassembled WGS sequence"/>
</dbReference>
<reference evidence="2" key="1">
    <citation type="journal article" date="2020" name="Nat. Commun.">
        <title>Large-scale genome sequencing of mycorrhizal fungi provides insights into the early evolution of symbiotic traits.</title>
        <authorList>
            <person name="Miyauchi S."/>
            <person name="Kiss E."/>
            <person name="Kuo A."/>
            <person name="Drula E."/>
            <person name="Kohler A."/>
            <person name="Sanchez-Garcia M."/>
            <person name="Morin E."/>
            <person name="Andreopoulos B."/>
            <person name="Barry K.W."/>
            <person name="Bonito G."/>
            <person name="Buee M."/>
            <person name="Carver A."/>
            <person name="Chen C."/>
            <person name="Cichocki N."/>
            <person name="Clum A."/>
            <person name="Culley D."/>
            <person name="Crous P.W."/>
            <person name="Fauchery L."/>
            <person name="Girlanda M."/>
            <person name="Hayes R.D."/>
            <person name="Keri Z."/>
            <person name="LaButti K."/>
            <person name="Lipzen A."/>
            <person name="Lombard V."/>
            <person name="Magnuson J."/>
            <person name="Maillard F."/>
            <person name="Murat C."/>
            <person name="Nolan M."/>
            <person name="Ohm R.A."/>
            <person name="Pangilinan J."/>
            <person name="Pereira M.F."/>
            <person name="Perotto S."/>
            <person name="Peter M."/>
            <person name="Pfister S."/>
            <person name="Riley R."/>
            <person name="Sitrit Y."/>
            <person name="Stielow J.B."/>
            <person name="Szollosi G."/>
            <person name="Zifcakova L."/>
            <person name="Stursova M."/>
            <person name="Spatafora J.W."/>
            <person name="Tedersoo L."/>
            <person name="Vaario L.M."/>
            <person name="Yamada A."/>
            <person name="Yan M."/>
            <person name="Wang P."/>
            <person name="Xu J."/>
            <person name="Bruns T."/>
            <person name="Baldrian P."/>
            <person name="Vilgalys R."/>
            <person name="Dunand C."/>
            <person name="Henrissat B."/>
            <person name="Grigoriev I.V."/>
            <person name="Hibbett D."/>
            <person name="Nagy L.G."/>
            <person name="Martin F.M."/>
        </authorList>
    </citation>
    <scope>NUCLEOTIDE SEQUENCE</scope>
    <source>
        <strain evidence="2">UP504</strain>
    </source>
</reference>
<feature type="region of interest" description="Disordered" evidence="1">
    <location>
        <begin position="78"/>
        <end position="116"/>
    </location>
</feature>
<name>A0A9P6DKR6_9AGAM</name>
<feature type="region of interest" description="Disordered" evidence="1">
    <location>
        <begin position="1"/>
        <end position="24"/>
    </location>
</feature>
<evidence type="ECO:0000313" key="2">
    <source>
        <dbReference type="EMBL" id="KAF9502614.1"/>
    </source>
</evidence>
<keyword evidence="3" id="KW-1185">Reference proteome</keyword>